<keyword evidence="3" id="KW-0472">Membrane</keyword>
<name>A0A813M701_9BILA</name>
<keyword evidence="4" id="KW-0732">Signal</keyword>
<reference evidence="6" key="1">
    <citation type="submission" date="2021-02" db="EMBL/GenBank/DDBJ databases">
        <authorList>
            <person name="Nowell W R."/>
        </authorList>
    </citation>
    <scope>NUCLEOTIDE SEQUENCE</scope>
    <source>
        <strain evidence="6">Ploen Becks lab</strain>
    </source>
</reference>
<feature type="transmembrane region" description="Helical" evidence="3">
    <location>
        <begin position="514"/>
        <end position="538"/>
    </location>
</feature>
<dbReference type="PROSITE" id="PS50026">
    <property type="entry name" value="EGF_3"/>
    <property type="match status" value="1"/>
</dbReference>
<evidence type="ECO:0000256" key="3">
    <source>
        <dbReference type="SAM" id="Phobius"/>
    </source>
</evidence>
<dbReference type="InterPro" id="IPR000742">
    <property type="entry name" value="EGF"/>
</dbReference>
<evidence type="ECO:0000256" key="2">
    <source>
        <dbReference type="SAM" id="MobiDB-lite"/>
    </source>
</evidence>
<comment type="caution">
    <text evidence="6">The sequence shown here is derived from an EMBL/GenBank/DDBJ whole genome shotgun (WGS) entry which is preliminary data.</text>
</comment>
<feature type="region of interest" description="Disordered" evidence="2">
    <location>
        <begin position="757"/>
        <end position="784"/>
    </location>
</feature>
<comment type="caution">
    <text evidence="1">Lacks conserved residue(s) required for the propagation of feature annotation.</text>
</comment>
<evidence type="ECO:0000313" key="7">
    <source>
        <dbReference type="Proteomes" id="UP000663879"/>
    </source>
</evidence>
<gene>
    <name evidence="6" type="ORF">OXX778_LOCUS480</name>
</gene>
<keyword evidence="7" id="KW-1185">Reference proteome</keyword>
<keyword evidence="1" id="KW-0245">EGF-like domain</keyword>
<dbReference type="AlphaFoldDB" id="A0A813M701"/>
<evidence type="ECO:0000256" key="1">
    <source>
        <dbReference type="PROSITE-ProRule" id="PRU00076"/>
    </source>
</evidence>
<feature type="chain" id="PRO_5032658610" description="EGF-like domain-containing protein" evidence="4">
    <location>
        <begin position="22"/>
        <end position="908"/>
    </location>
</feature>
<organism evidence="6 7">
    <name type="scientific">Brachionus calyciflorus</name>
    <dbReference type="NCBI Taxonomy" id="104777"/>
    <lineage>
        <taxon>Eukaryota</taxon>
        <taxon>Metazoa</taxon>
        <taxon>Spiralia</taxon>
        <taxon>Gnathifera</taxon>
        <taxon>Rotifera</taxon>
        <taxon>Eurotatoria</taxon>
        <taxon>Monogononta</taxon>
        <taxon>Pseudotrocha</taxon>
        <taxon>Ploima</taxon>
        <taxon>Brachionidae</taxon>
        <taxon>Brachionus</taxon>
    </lineage>
</organism>
<feature type="signal peptide" evidence="4">
    <location>
        <begin position="1"/>
        <end position="21"/>
    </location>
</feature>
<proteinExistence type="predicted"/>
<evidence type="ECO:0000256" key="4">
    <source>
        <dbReference type="SAM" id="SignalP"/>
    </source>
</evidence>
<dbReference type="OrthoDB" id="10522137at2759"/>
<keyword evidence="3" id="KW-0812">Transmembrane</keyword>
<evidence type="ECO:0000259" key="5">
    <source>
        <dbReference type="PROSITE" id="PS50026"/>
    </source>
</evidence>
<dbReference type="Proteomes" id="UP000663879">
    <property type="component" value="Unassembled WGS sequence"/>
</dbReference>
<dbReference type="EMBL" id="CAJNOC010000024">
    <property type="protein sequence ID" value="CAF0707330.1"/>
    <property type="molecule type" value="Genomic_DNA"/>
</dbReference>
<accession>A0A813M701</accession>
<sequence>MNFLIEIISILLLIKIDSGHAKPGDFNKMIVFNIDDSEKLEYESSSYKQSFDQDTINYCNFDPLALTKKIDVFDQIDGEKPDFFVNVFSESNSFNQSSQIIIRINFMNSQANSNQLWYLLVAKSVCTNSVVGSWRLVQSATTDTIYCYNRDDTVFGHRNNRQDTIYDQIWIPTNTHEDVYFIIAVFTDETYSTLNPTYFLLSTPIFRYENSNSNYLDIKCPDLFTNFESSEKTTTNYVPTTTTPITKTTEKLIVTSRKKAPKTTTNIITSQTTEALTTTNLTVPLTIKALNQKVEKFANFKLPEEKLKMGTESQKENLQINYSHERSILVTLNGRVVNCSNEFRKMLEEDNLKNKLENIYKDVANFEKVVIKEIENIRCPILMEQKIKRRQIRSENNFNFYIQHYILFKRPVDNLTKLNAVKTLKNYLSKTNFDQNIEYIDSYITDGNGTQIRLGDSCTVYEHYGICQNKGVCVLSQNQTPTCSCTYIDETHFWSGEFCTIRSIQEFNADKLKLIASVSALGGFVIFSLICLLIYVFCRKRSKNKAKKFPRSLLSSSTSSYTSSSNTNIVDDKLNTSSSKEPSFSCENNQSYTRLGYESTEYMSVAGSFGESTLPQPMLTQATIDLRYCFSARNSISNDPSSSTASSTEIYTDIEQKKLLKSKGLVCLTDGCSTSYKLIKDKINLQNSENSFYPIYQITNPKVCSERSSMTLNNSSNETSIISSINHSSSSSRSNSQVDDQFLNKLAYPREITIFSTPVKSKPKTKQKNDKQKKTKNLAKNSNVNNFDNSHVNYAYNMSLSEDTNSFEKRLNTRRESSQLLPQSIEKQLVKNLQNFSVDAVSTICSSLEYSYDNNPYLEKSNEIEVNQDYNLRDEDAWLPILALAEEQIKKYEAEKFQETNFTESYMF</sequence>
<feature type="domain" description="EGF-like" evidence="5">
    <location>
        <begin position="454"/>
        <end position="500"/>
    </location>
</feature>
<evidence type="ECO:0000313" key="6">
    <source>
        <dbReference type="EMBL" id="CAF0707330.1"/>
    </source>
</evidence>
<keyword evidence="3" id="KW-1133">Transmembrane helix</keyword>
<protein>
    <recommendedName>
        <fullName evidence="5">EGF-like domain-containing protein</fullName>
    </recommendedName>
</protein>